<dbReference type="AlphaFoldDB" id="A0A6C0FCE7"/>
<evidence type="ECO:0000313" key="1">
    <source>
        <dbReference type="EMBL" id="QHT38694.1"/>
    </source>
</evidence>
<reference evidence="1" key="1">
    <citation type="journal article" date="2020" name="Nature">
        <title>Giant virus diversity and host interactions through global metagenomics.</title>
        <authorList>
            <person name="Schulz F."/>
            <person name="Roux S."/>
            <person name="Paez-Espino D."/>
            <person name="Jungbluth S."/>
            <person name="Walsh D.A."/>
            <person name="Denef V.J."/>
            <person name="McMahon K.D."/>
            <person name="Konstantinidis K.T."/>
            <person name="Eloe-Fadrosh E.A."/>
            <person name="Kyrpides N.C."/>
            <person name="Woyke T."/>
        </authorList>
    </citation>
    <scope>NUCLEOTIDE SEQUENCE</scope>
    <source>
        <strain evidence="1">GVMAG-S-ERX556106-38</strain>
    </source>
</reference>
<name>A0A6C0FCE7_9ZZZZ</name>
<sequence>MESYGQPELLEKKEYEMHKCYFHLSKDATTNLRENLNELGEKLMDAGVIAMLKNGEVVIEIPLNDGKNCCQLKMNKEDFRISHSIDDFVIKLDVNFLMMRIGGVTNSKILRAFKKDEVRFILDQDDDFDLG</sequence>
<dbReference type="EMBL" id="MN738833">
    <property type="protein sequence ID" value="QHT38694.1"/>
    <property type="molecule type" value="Genomic_DNA"/>
</dbReference>
<proteinExistence type="predicted"/>
<organism evidence="1">
    <name type="scientific">viral metagenome</name>
    <dbReference type="NCBI Taxonomy" id="1070528"/>
    <lineage>
        <taxon>unclassified sequences</taxon>
        <taxon>metagenomes</taxon>
        <taxon>organismal metagenomes</taxon>
    </lineage>
</organism>
<accession>A0A6C0FCE7</accession>
<protein>
    <submittedName>
        <fullName evidence="1">Uncharacterized protein</fullName>
    </submittedName>
</protein>